<dbReference type="SMART" id="SM00213">
    <property type="entry name" value="UBQ"/>
    <property type="match status" value="1"/>
</dbReference>
<dbReference type="InterPro" id="IPR029071">
    <property type="entry name" value="Ubiquitin-like_domsf"/>
</dbReference>
<feature type="domain" description="Ubiquitin-like" evidence="2">
    <location>
        <begin position="1"/>
        <end position="82"/>
    </location>
</feature>
<evidence type="ECO:0000313" key="4">
    <source>
        <dbReference type="Proteomes" id="UP001194746"/>
    </source>
</evidence>
<sequence>MEISIRLWGGITISGLTSISLEVQNDSTILDIKRKIQKLWGFPVADQRILLSGSPVDDKGTVAGYKLQPKSELVVVPRQSGGGGSGSSDSKQSTKGNSQGGSAGGSTGGSTKSSKTTLPK</sequence>
<feature type="compositionally biased region" description="Low complexity" evidence="1">
    <location>
        <begin position="87"/>
        <end position="97"/>
    </location>
</feature>
<accession>A0AAD4GTE5</accession>
<dbReference type="PROSITE" id="PS50053">
    <property type="entry name" value="UBIQUITIN_2"/>
    <property type="match status" value="1"/>
</dbReference>
<dbReference type="PRINTS" id="PR00348">
    <property type="entry name" value="UBIQUITIN"/>
</dbReference>
<dbReference type="Gene3D" id="3.10.20.90">
    <property type="entry name" value="Phosphatidylinositol 3-kinase Catalytic Subunit, Chain A, domain 1"/>
    <property type="match status" value="1"/>
</dbReference>
<protein>
    <recommendedName>
        <fullName evidence="2">Ubiquitin-like domain-containing protein</fullName>
    </recommendedName>
</protein>
<dbReference type="AlphaFoldDB" id="A0AAD4GTE5"/>
<comment type="caution">
    <text evidence="3">The sequence shown here is derived from an EMBL/GenBank/DDBJ whole genome shotgun (WGS) entry which is preliminary data.</text>
</comment>
<dbReference type="InterPro" id="IPR019956">
    <property type="entry name" value="Ubiquitin_dom"/>
</dbReference>
<reference evidence="3" key="2">
    <citation type="submission" date="2020-02" db="EMBL/GenBank/DDBJ databases">
        <authorList>
            <person name="Gilchrist C.L.M."/>
            <person name="Chooi Y.-H."/>
        </authorList>
    </citation>
    <scope>NUCLEOTIDE SEQUENCE</scope>
    <source>
        <strain evidence="3">MST-FP2251</strain>
    </source>
</reference>
<proteinExistence type="predicted"/>
<organism evidence="3 4">
    <name type="scientific">Aspergillus nanangensis</name>
    <dbReference type="NCBI Taxonomy" id="2582783"/>
    <lineage>
        <taxon>Eukaryota</taxon>
        <taxon>Fungi</taxon>
        <taxon>Dikarya</taxon>
        <taxon>Ascomycota</taxon>
        <taxon>Pezizomycotina</taxon>
        <taxon>Eurotiomycetes</taxon>
        <taxon>Eurotiomycetidae</taxon>
        <taxon>Eurotiales</taxon>
        <taxon>Aspergillaceae</taxon>
        <taxon>Aspergillus</taxon>
        <taxon>Aspergillus subgen. Circumdati</taxon>
    </lineage>
</organism>
<dbReference type="SUPFAM" id="SSF54236">
    <property type="entry name" value="Ubiquitin-like"/>
    <property type="match status" value="1"/>
</dbReference>
<reference evidence="3" key="1">
    <citation type="journal article" date="2019" name="Beilstein J. Org. Chem.">
        <title>Nanangenines: drimane sesquiterpenoids as the dominant metabolite cohort of a novel Australian fungus, Aspergillus nanangensis.</title>
        <authorList>
            <person name="Lacey H.J."/>
            <person name="Gilchrist C.L.M."/>
            <person name="Crombie A."/>
            <person name="Kalaitzis J.A."/>
            <person name="Vuong D."/>
            <person name="Rutledge P.J."/>
            <person name="Turner P."/>
            <person name="Pitt J.I."/>
            <person name="Lacey E."/>
            <person name="Chooi Y.H."/>
            <person name="Piggott A.M."/>
        </authorList>
    </citation>
    <scope>NUCLEOTIDE SEQUENCE</scope>
    <source>
        <strain evidence="3">MST-FP2251</strain>
    </source>
</reference>
<dbReference type="Pfam" id="PF00240">
    <property type="entry name" value="ubiquitin"/>
    <property type="match status" value="1"/>
</dbReference>
<feature type="compositionally biased region" description="Gly residues" evidence="1">
    <location>
        <begin position="98"/>
        <end position="108"/>
    </location>
</feature>
<name>A0AAD4GTE5_ASPNN</name>
<evidence type="ECO:0000313" key="3">
    <source>
        <dbReference type="EMBL" id="KAF9887353.1"/>
    </source>
</evidence>
<evidence type="ECO:0000259" key="2">
    <source>
        <dbReference type="PROSITE" id="PS50053"/>
    </source>
</evidence>
<keyword evidence="4" id="KW-1185">Reference proteome</keyword>
<dbReference type="Proteomes" id="UP001194746">
    <property type="component" value="Unassembled WGS sequence"/>
</dbReference>
<feature type="compositionally biased region" description="Low complexity" evidence="1">
    <location>
        <begin position="109"/>
        <end position="120"/>
    </location>
</feature>
<feature type="region of interest" description="Disordered" evidence="1">
    <location>
        <begin position="73"/>
        <end position="120"/>
    </location>
</feature>
<evidence type="ECO:0000256" key="1">
    <source>
        <dbReference type="SAM" id="MobiDB-lite"/>
    </source>
</evidence>
<dbReference type="CDD" id="cd17039">
    <property type="entry name" value="Ubl_ubiquitin_like"/>
    <property type="match status" value="1"/>
</dbReference>
<gene>
    <name evidence="3" type="ORF">FE257_010348</name>
</gene>
<dbReference type="EMBL" id="VCAU01000063">
    <property type="protein sequence ID" value="KAF9887353.1"/>
    <property type="molecule type" value="Genomic_DNA"/>
</dbReference>
<dbReference type="InterPro" id="IPR000626">
    <property type="entry name" value="Ubiquitin-like_dom"/>
</dbReference>